<feature type="region of interest" description="Disordered" evidence="1">
    <location>
        <begin position="80"/>
        <end position="152"/>
    </location>
</feature>
<feature type="compositionally biased region" description="Basic and acidic residues" evidence="1">
    <location>
        <begin position="99"/>
        <end position="108"/>
    </location>
</feature>
<keyword evidence="2" id="KW-1133">Transmembrane helix</keyword>
<proteinExistence type="predicted"/>
<keyword evidence="4" id="KW-1185">Reference proteome</keyword>
<gene>
    <name evidence="3" type="ORF">HETSPECPRED_002499</name>
</gene>
<evidence type="ECO:0000313" key="4">
    <source>
        <dbReference type="Proteomes" id="UP000664521"/>
    </source>
</evidence>
<keyword evidence="2" id="KW-0812">Transmembrane</keyword>
<dbReference type="EMBL" id="CAJPDS010000016">
    <property type="protein sequence ID" value="CAF9915471.1"/>
    <property type="molecule type" value="Genomic_DNA"/>
</dbReference>
<dbReference type="Proteomes" id="UP000664521">
    <property type="component" value="Unassembled WGS sequence"/>
</dbReference>
<reference evidence="3" key="1">
    <citation type="submission" date="2021-03" db="EMBL/GenBank/DDBJ databases">
        <authorList>
            <person name="Tagirdzhanova G."/>
        </authorList>
    </citation>
    <scope>NUCLEOTIDE SEQUENCE</scope>
</reference>
<feature type="compositionally biased region" description="Basic and acidic residues" evidence="1">
    <location>
        <begin position="120"/>
        <end position="129"/>
    </location>
</feature>
<protein>
    <submittedName>
        <fullName evidence="3">Uncharacterized protein</fullName>
    </submittedName>
</protein>
<evidence type="ECO:0000256" key="2">
    <source>
        <dbReference type="SAM" id="Phobius"/>
    </source>
</evidence>
<comment type="caution">
    <text evidence="3">The sequence shown here is derived from an EMBL/GenBank/DDBJ whole genome shotgun (WGS) entry which is preliminary data.</text>
</comment>
<sequence length="176" mass="19586">MPPPPPPQSKTLPHTRSPHPLLRRWSCSYNHDCHNPTLTIATIVTIIIIIIIFKVLLITAICCVIRRRRRTQVLRPYIAGDPTGELRSAQAANQSYPTERGDRKRELRSAQAANQSYPTERGDRKRELRSAQAANRVRGSESRGDVGGEQVVAPPGYYELERTAEEGKRGGAVGVV</sequence>
<accession>A0A8H3F721</accession>
<dbReference type="AlphaFoldDB" id="A0A8H3F721"/>
<evidence type="ECO:0000313" key="3">
    <source>
        <dbReference type="EMBL" id="CAF9915471.1"/>
    </source>
</evidence>
<evidence type="ECO:0000256" key="1">
    <source>
        <dbReference type="SAM" id="MobiDB-lite"/>
    </source>
</evidence>
<organism evidence="3 4">
    <name type="scientific">Heterodermia speciosa</name>
    <dbReference type="NCBI Taxonomy" id="116794"/>
    <lineage>
        <taxon>Eukaryota</taxon>
        <taxon>Fungi</taxon>
        <taxon>Dikarya</taxon>
        <taxon>Ascomycota</taxon>
        <taxon>Pezizomycotina</taxon>
        <taxon>Lecanoromycetes</taxon>
        <taxon>OSLEUM clade</taxon>
        <taxon>Lecanoromycetidae</taxon>
        <taxon>Caliciales</taxon>
        <taxon>Physciaceae</taxon>
        <taxon>Heterodermia</taxon>
    </lineage>
</organism>
<feature type="transmembrane region" description="Helical" evidence="2">
    <location>
        <begin position="38"/>
        <end position="65"/>
    </location>
</feature>
<keyword evidence="2" id="KW-0472">Membrane</keyword>
<name>A0A8H3F721_9LECA</name>